<keyword evidence="1" id="KW-0812">Transmembrane</keyword>
<dbReference type="Pfam" id="PF12695">
    <property type="entry name" value="Abhydrolase_5"/>
    <property type="match status" value="1"/>
</dbReference>
<organism evidence="3 4">
    <name type="scientific">Demequina lignilytica</name>
    <dbReference type="NCBI Taxonomy" id="3051663"/>
    <lineage>
        <taxon>Bacteria</taxon>
        <taxon>Bacillati</taxon>
        <taxon>Actinomycetota</taxon>
        <taxon>Actinomycetes</taxon>
        <taxon>Micrococcales</taxon>
        <taxon>Demequinaceae</taxon>
        <taxon>Demequina</taxon>
    </lineage>
</organism>
<keyword evidence="1" id="KW-0472">Membrane</keyword>
<evidence type="ECO:0000313" key="4">
    <source>
        <dbReference type="Proteomes" id="UP001172756"/>
    </source>
</evidence>
<evidence type="ECO:0000256" key="1">
    <source>
        <dbReference type="SAM" id="Phobius"/>
    </source>
</evidence>
<dbReference type="SUPFAM" id="SSF53474">
    <property type="entry name" value="alpha/beta-Hydrolases"/>
    <property type="match status" value="1"/>
</dbReference>
<dbReference type="AlphaFoldDB" id="A0AB35MJG4"/>
<protein>
    <submittedName>
        <fullName evidence="3">Alpha/beta hydrolase</fullName>
    </submittedName>
</protein>
<dbReference type="RefSeq" id="WP_301160661.1">
    <property type="nucleotide sequence ID" value="NZ_JAUHQB010000007.1"/>
</dbReference>
<reference evidence="3 4" key="1">
    <citation type="submission" date="2023-06" db="EMBL/GenBank/DDBJ databases">
        <title>SYSU T0a273.</title>
        <authorList>
            <person name="Gao L."/>
            <person name="Fang B.-Z."/>
            <person name="Li W.-J."/>
        </authorList>
    </citation>
    <scope>NUCLEOTIDE SEQUENCE [LARGE SCALE GENOMIC DNA]</scope>
    <source>
        <strain evidence="3 4">SYSU T0a273</strain>
    </source>
</reference>
<dbReference type="EMBL" id="JAUHQB010000007">
    <property type="protein sequence ID" value="MDN4483950.1"/>
    <property type="molecule type" value="Genomic_DNA"/>
</dbReference>
<evidence type="ECO:0000259" key="2">
    <source>
        <dbReference type="Pfam" id="PF12695"/>
    </source>
</evidence>
<dbReference type="GO" id="GO:0016787">
    <property type="term" value="F:hydrolase activity"/>
    <property type="evidence" value="ECO:0007669"/>
    <property type="project" value="UniProtKB-KW"/>
</dbReference>
<sequence length="310" mass="31290">MVRILPWFSRGIAAVALAVVAWAALSSWGAVSHGHPAYAIWLAVTAAAAIASIIGSFVRAPRGGWRAVLRVIGMFGAVVWVAGTAWLRPATAIEPALAAMESDEAVTVTETATSITLAPAGERAPTAVVFEPGALVEARSYAAVLRPLAEAGHLVVITKPALGIAFLDTGALDSARGAHPEVDGWVVGGHSLGGVVAAVLADRDDSLSTAPAVGLLLFASYPASDISGSLTAAVESISGSEDGLSTPEAIEQSRSMLPAGSSFTVIEGAVHAQFGDYGPQAGDGTATLSDDEAREQISAAALAFVDSLGG</sequence>
<proteinExistence type="predicted"/>
<name>A0AB35MJG4_9MICO</name>
<feature type="transmembrane region" description="Helical" evidence="1">
    <location>
        <begin position="67"/>
        <end position="87"/>
    </location>
</feature>
<keyword evidence="3" id="KW-0378">Hydrolase</keyword>
<feature type="transmembrane region" description="Helical" evidence="1">
    <location>
        <begin position="39"/>
        <end position="60"/>
    </location>
</feature>
<accession>A0AB35MJG4</accession>
<dbReference type="InterPro" id="IPR029059">
    <property type="entry name" value="AB_hydrolase_5"/>
</dbReference>
<dbReference type="InterPro" id="IPR029058">
    <property type="entry name" value="AB_hydrolase_fold"/>
</dbReference>
<dbReference type="Proteomes" id="UP001172756">
    <property type="component" value="Unassembled WGS sequence"/>
</dbReference>
<feature type="domain" description="Alpha/beta hydrolase fold-5" evidence="2">
    <location>
        <begin position="128"/>
        <end position="293"/>
    </location>
</feature>
<evidence type="ECO:0000313" key="3">
    <source>
        <dbReference type="EMBL" id="MDN4483950.1"/>
    </source>
</evidence>
<gene>
    <name evidence="3" type="ORF">QQ002_10415</name>
</gene>
<dbReference type="Gene3D" id="3.40.50.1820">
    <property type="entry name" value="alpha/beta hydrolase"/>
    <property type="match status" value="1"/>
</dbReference>
<comment type="caution">
    <text evidence="3">The sequence shown here is derived from an EMBL/GenBank/DDBJ whole genome shotgun (WGS) entry which is preliminary data.</text>
</comment>
<keyword evidence="1" id="KW-1133">Transmembrane helix</keyword>